<keyword evidence="3" id="KW-1185">Reference proteome</keyword>
<keyword evidence="1" id="KW-1133">Transmembrane helix</keyword>
<dbReference type="AlphaFoldDB" id="A0AAN8XI60"/>
<gene>
    <name evidence="2" type="ORF">SK128_015065</name>
</gene>
<accession>A0AAN8XI60</accession>
<organism evidence="2 3">
    <name type="scientific">Halocaridina rubra</name>
    <name type="common">Hawaiian red shrimp</name>
    <dbReference type="NCBI Taxonomy" id="373956"/>
    <lineage>
        <taxon>Eukaryota</taxon>
        <taxon>Metazoa</taxon>
        <taxon>Ecdysozoa</taxon>
        <taxon>Arthropoda</taxon>
        <taxon>Crustacea</taxon>
        <taxon>Multicrustacea</taxon>
        <taxon>Malacostraca</taxon>
        <taxon>Eumalacostraca</taxon>
        <taxon>Eucarida</taxon>
        <taxon>Decapoda</taxon>
        <taxon>Pleocyemata</taxon>
        <taxon>Caridea</taxon>
        <taxon>Atyoidea</taxon>
        <taxon>Atyidae</taxon>
        <taxon>Halocaridina</taxon>
    </lineage>
</organism>
<feature type="transmembrane region" description="Helical" evidence="1">
    <location>
        <begin position="44"/>
        <end position="64"/>
    </location>
</feature>
<evidence type="ECO:0000313" key="2">
    <source>
        <dbReference type="EMBL" id="KAK7078769.1"/>
    </source>
</evidence>
<evidence type="ECO:0000256" key="1">
    <source>
        <dbReference type="SAM" id="Phobius"/>
    </source>
</evidence>
<keyword evidence="1" id="KW-0812">Transmembrane</keyword>
<keyword evidence="1" id="KW-0472">Membrane</keyword>
<reference evidence="2 3" key="1">
    <citation type="submission" date="2023-11" db="EMBL/GenBank/DDBJ databases">
        <title>Halocaridina rubra genome assembly.</title>
        <authorList>
            <person name="Smith C."/>
        </authorList>
    </citation>
    <scope>NUCLEOTIDE SEQUENCE [LARGE SCALE GENOMIC DNA]</scope>
    <source>
        <strain evidence="2">EP-1</strain>
        <tissue evidence="2">Whole</tissue>
    </source>
</reference>
<name>A0AAN8XI60_HALRR</name>
<evidence type="ECO:0000313" key="3">
    <source>
        <dbReference type="Proteomes" id="UP001381693"/>
    </source>
</evidence>
<proteinExistence type="predicted"/>
<dbReference type="EMBL" id="JAXCGZ010007673">
    <property type="protein sequence ID" value="KAK7078769.1"/>
    <property type="molecule type" value="Genomic_DNA"/>
</dbReference>
<dbReference type="Proteomes" id="UP001381693">
    <property type="component" value="Unassembled WGS sequence"/>
</dbReference>
<protein>
    <submittedName>
        <fullName evidence="2">Uncharacterized protein</fullName>
    </submittedName>
</protein>
<comment type="caution">
    <text evidence="2">The sequence shown here is derived from an EMBL/GenBank/DDBJ whole genome shotgun (WGS) entry which is preliminary data.</text>
</comment>
<sequence length="100" mass="11514">MKSAKNCEFSRTYHDKKPFIGSRTQYKNKINCCGSGTFNRRSDFRVVFTFWICILANAAVESFASHLIRKSSPLVCLSYTLIYYRTIQIVNPRSNCADIT</sequence>